<dbReference type="Proteomes" id="UP000000692">
    <property type="component" value="Chromosome"/>
</dbReference>
<keyword evidence="3" id="KW-1185">Reference proteome</keyword>
<dbReference type="AlphaFoldDB" id="F9Y9J9"/>
<dbReference type="PATRIC" id="fig|759362.5.peg.1551"/>
<feature type="domain" description="PIN" evidence="1">
    <location>
        <begin position="6"/>
        <end position="111"/>
    </location>
</feature>
<dbReference type="SUPFAM" id="SSF88723">
    <property type="entry name" value="PIN domain-like"/>
    <property type="match status" value="1"/>
</dbReference>
<dbReference type="Pfam" id="PF13470">
    <property type="entry name" value="PIN_3"/>
    <property type="match status" value="1"/>
</dbReference>
<dbReference type="OrthoDB" id="211933at2"/>
<dbReference type="NCBIfam" id="NF046100">
    <property type="entry name" value="RSP_2648_fam_PIN"/>
    <property type="match status" value="1"/>
</dbReference>
<dbReference type="eggNOG" id="COG1569">
    <property type="taxonomic scope" value="Bacteria"/>
</dbReference>
<organism evidence="2 3">
    <name type="scientific">Ketogulonicigenium vulgare (strain WSH-001)</name>
    <dbReference type="NCBI Taxonomy" id="759362"/>
    <lineage>
        <taxon>Bacteria</taxon>
        <taxon>Pseudomonadati</taxon>
        <taxon>Pseudomonadota</taxon>
        <taxon>Alphaproteobacteria</taxon>
        <taxon>Rhodobacterales</taxon>
        <taxon>Roseobacteraceae</taxon>
        <taxon>Ketogulonicigenium</taxon>
    </lineage>
</organism>
<dbReference type="EMBL" id="CP002018">
    <property type="protein sequence ID" value="AEM41337.1"/>
    <property type="molecule type" value="Genomic_DNA"/>
</dbReference>
<name>F9Y9J9_KETVW</name>
<dbReference type="KEGG" id="kvl:KVU_1497"/>
<sequence>MSESPRVVVDTCVLFPTVLRELTLGAAARGLFRPLWSERILGEWQRAVIKLGPAAVAQVEGEIAMARVHFPKALVSYQPALEERLYLPDPNDRHVLAAAIAGSADAILTMNASDFPRNILSEEGVLRVDPDGFLTDLAQKHPDQMRAVADEVLARANHFAPKDAAPWRLRALLKKGRLNRLGKLLDP</sequence>
<dbReference type="InterPro" id="IPR029060">
    <property type="entry name" value="PIN-like_dom_sf"/>
</dbReference>
<dbReference type="RefSeq" id="WP_013383033.1">
    <property type="nucleotide sequence ID" value="NC_017384.1"/>
</dbReference>
<gene>
    <name evidence="2" type="ordered locus">KVU_1497</name>
</gene>
<evidence type="ECO:0000313" key="2">
    <source>
        <dbReference type="EMBL" id="AEM41337.1"/>
    </source>
</evidence>
<dbReference type="InterPro" id="IPR002716">
    <property type="entry name" value="PIN_dom"/>
</dbReference>
<evidence type="ECO:0000313" key="3">
    <source>
        <dbReference type="Proteomes" id="UP000000692"/>
    </source>
</evidence>
<evidence type="ECO:0000259" key="1">
    <source>
        <dbReference type="Pfam" id="PF13470"/>
    </source>
</evidence>
<accession>F9Y9J9</accession>
<dbReference type="HOGENOM" id="CLU_096418_0_1_5"/>
<proteinExistence type="predicted"/>
<reference evidence="2 3" key="1">
    <citation type="journal article" date="2011" name="J. Bacteriol.">
        <title>Complete genome sequence of the industrial strain Ketogulonicigenium vulgare WSH-001.</title>
        <authorList>
            <person name="Liu L."/>
            <person name="Li Y."/>
            <person name="Zhang J."/>
            <person name="Zhou Z."/>
            <person name="Liu J."/>
            <person name="Li X."/>
            <person name="Zhou J."/>
            <person name="Du G."/>
            <person name="Wang L."/>
            <person name="Chen J."/>
        </authorList>
    </citation>
    <scope>NUCLEOTIDE SEQUENCE [LARGE SCALE GENOMIC DNA]</scope>
    <source>
        <strain evidence="2 3">WSH-001</strain>
    </source>
</reference>
<protein>
    <recommendedName>
        <fullName evidence="1">PIN domain-containing protein</fullName>
    </recommendedName>
</protein>